<keyword evidence="2" id="KW-1185">Reference proteome</keyword>
<evidence type="ECO:0008006" key="3">
    <source>
        <dbReference type="Google" id="ProtNLM"/>
    </source>
</evidence>
<dbReference type="EMBL" id="JAPFQP010000001">
    <property type="protein sequence ID" value="MCX2719173.1"/>
    <property type="molecule type" value="Genomic_DNA"/>
</dbReference>
<protein>
    <recommendedName>
        <fullName evidence="3">Cell division protein FtsQ</fullName>
    </recommendedName>
</protein>
<dbReference type="AlphaFoldDB" id="A0AAE3MKP0"/>
<evidence type="ECO:0000313" key="2">
    <source>
        <dbReference type="Proteomes" id="UP001207116"/>
    </source>
</evidence>
<proteinExistence type="predicted"/>
<sequence length="239" mass="27680">MRFNWNYLKLFLLIVCITGLYSFSDYRSNQKKINGISLEFVSENNLFLSKDVVNKLLIQNYGSLKNVPKEDIVLNTIEKVIETNDMVKNAQVYLTINGELKSKIAQRQPIGRIGGLTQFYLDEDGKKMPLSRNYSARVPIITGKITGKSLEDVYVILQFVNDDDFLRKNIIGIHIDDEEKYQLRFRVENFVVNLGDVNDLEEKFSNFKAFYAKAMKDQTLDNYKIVSLEFDNQVVCTKI</sequence>
<comment type="caution">
    <text evidence="1">The sequence shown here is derived from an EMBL/GenBank/DDBJ whole genome shotgun (WGS) entry which is preliminary data.</text>
</comment>
<name>A0AAE3MKP0_9FLAO</name>
<gene>
    <name evidence="1" type="ORF">OO016_06130</name>
</gene>
<accession>A0AAE3MKP0</accession>
<evidence type="ECO:0000313" key="1">
    <source>
        <dbReference type="EMBL" id="MCX2719173.1"/>
    </source>
</evidence>
<reference evidence="1" key="1">
    <citation type="submission" date="2022-11" db="EMBL/GenBank/DDBJ databases">
        <title>The characterization of three novel Bacteroidetes species and genomic analysis of their roles in tidal elemental geochemical cycles.</title>
        <authorList>
            <person name="Ma K.-J."/>
        </authorList>
    </citation>
    <scope>NUCLEOTIDE SEQUENCE</scope>
    <source>
        <strain evidence="1">M415</strain>
    </source>
</reference>
<organism evidence="1 2">
    <name type="scientific">Lentiprolixibacter aurantiacus</name>
    <dbReference type="NCBI Taxonomy" id="2993939"/>
    <lineage>
        <taxon>Bacteria</taxon>
        <taxon>Pseudomonadati</taxon>
        <taxon>Bacteroidota</taxon>
        <taxon>Flavobacteriia</taxon>
        <taxon>Flavobacteriales</taxon>
        <taxon>Flavobacteriaceae</taxon>
        <taxon>Lentiprolixibacter</taxon>
    </lineage>
</organism>
<dbReference type="Proteomes" id="UP001207116">
    <property type="component" value="Unassembled WGS sequence"/>
</dbReference>
<dbReference type="RefSeq" id="WP_266011653.1">
    <property type="nucleotide sequence ID" value="NZ_JAPFQP010000001.1"/>
</dbReference>